<keyword evidence="4 6" id="KW-0807">Transducer</keyword>
<dbReference type="PATRIC" id="fig|1461583.4.peg.2044"/>
<dbReference type="GO" id="GO:0007165">
    <property type="term" value="P:signal transduction"/>
    <property type="evidence" value="ECO:0007669"/>
    <property type="project" value="UniProtKB-KW"/>
</dbReference>
<feature type="domain" description="Methyl-accepting transducer" evidence="9">
    <location>
        <begin position="274"/>
        <end position="510"/>
    </location>
</feature>
<sequence>MTIRQKFIAVVAVLNVLTIIACATIFWQLKNVEHQYDTTLNASLPLLEALRSLDEDFSLQMSAVQNVLLDVPGAEANFTKVEAHKQQTLKDLQSKADTESGQALITAVINAHADFIKDGEATIAMYNNKKTTEALATYVDKVAKHDTTISEATKELSDAISSSITDVRKQADDVASQAGYVALTIAVISVILGILIGIFVTRIIVNPIRALQQEVSIVATGDLRSQDLPIASKDEVGQLTASFNQMKHMLITLTTSLADNANHLSATAAQLSASTTEVADTSERVSSATRAVTDNMIGTSQAANDSSVAMDETAQAVQRIAESTQLLQQSATDTAAIAHLGGTTIRSAAEQMTTIHSSTQSMTAMIERLIEQSEQIEKITAVIADITDQTNLLALNAAIEAARAGEHGKGFAVVADEVRKLAEQSNASASQISALTTDIQVETRNAGKAMHANLTTVEQGVTIINDAGSAFMDITSAIDAMQNQVEDISAVTEEISAAAEEVAASVNEIATNASNLAEGSSASLEMIEGQNASLQEMQQVAAQLSDRSVELQQSVAQFKN</sequence>
<keyword evidence="3 8" id="KW-0472">Membrane</keyword>
<dbReference type="Pfam" id="PF00672">
    <property type="entry name" value="HAMP"/>
    <property type="match status" value="1"/>
</dbReference>
<dbReference type="HOGENOM" id="CLU_000445_107_27_9"/>
<dbReference type="InterPro" id="IPR004090">
    <property type="entry name" value="Chemotax_Me-accpt_rcpt"/>
</dbReference>
<dbReference type="PANTHER" id="PTHR32089">
    <property type="entry name" value="METHYL-ACCEPTING CHEMOTAXIS PROTEIN MCPB"/>
    <property type="match status" value="1"/>
</dbReference>
<evidence type="ECO:0000259" key="9">
    <source>
        <dbReference type="PROSITE" id="PS50111"/>
    </source>
</evidence>
<dbReference type="PRINTS" id="PR00260">
    <property type="entry name" value="CHEMTRNSDUCR"/>
</dbReference>
<dbReference type="EMBL" id="LN483076">
    <property type="protein sequence ID" value="CEA04749.1"/>
    <property type="molecule type" value="Genomic_DNA"/>
</dbReference>
<feature type="coiled-coil region" evidence="7">
    <location>
        <begin position="527"/>
        <end position="554"/>
    </location>
</feature>
<keyword evidence="7" id="KW-0175">Coiled coil</keyword>
<dbReference type="InterPro" id="IPR024478">
    <property type="entry name" value="HlyB_4HB_MCP"/>
</dbReference>
<organism evidence="11">
    <name type="scientific">Metalysinibacillus saudimassiliensis</name>
    <dbReference type="NCBI Taxonomy" id="1461583"/>
    <lineage>
        <taxon>Bacteria</taxon>
        <taxon>Bacillati</taxon>
        <taxon>Bacillota</taxon>
        <taxon>Bacilli</taxon>
        <taxon>Bacillales</taxon>
        <taxon>Caryophanaceae</taxon>
        <taxon>Metalysinibacillus</taxon>
    </lineage>
</organism>
<dbReference type="GO" id="GO:0005886">
    <property type="term" value="C:plasma membrane"/>
    <property type="evidence" value="ECO:0007669"/>
    <property type="project" value="UniProtKB-SubCell"/>
</dbReference>
<reference evidence="11" key="1">
    <citation type="submission" date="2014-07" db="EMBL/GenBank/DDBJ databases">
        <authorList>
            <person name="Urmite Genomes Urmite Genomes"/>
        </authorList>
    </citation>
    <scope>NUCLEOTIDE SEQUENCE</scope>
    <source>
        <strain evidence="11">13S34_air</strain>
    </source>
</reference>
<dbReference type="PROSITE" id="PS51257">
    <property type="entry name" value="PROKAR_LIPOPROTEIN"/>
    <property type="match status" value="1"/>
</dbReference>
<gene>
    <name evidence="11" type="primary">yoaH_2</name>
    <name evidence="11" type="ORF">BN1050_02124</name>
</gene>
<comment type="subcellular location">
    <subcellularLocation>
        <location evidence="1">Cell membrane</location>
    </subcellularLocation>
</comment>
<dbReference type="Gene3D" id="6.10.340.10">
    <property type="match status" value="1"/>
</dbReference>
<keyword evidence="8" id="KW-1133">Transmembrane helix</keyword>
<dbReference type="SMART" id="SM00304">
    <property type="entry name" value="HAMP"/>
    <property type="match status" value="1"/>
</dbReference>
<evidence type="ECO:0000256" key="6">
    <source>
        <dbReference type="PROSITE-ProRule" id="PRU00284"/>
    </source>
</evidence>
<dbReference type="Pfam" id="PF00015">
    <property type="entry name" value="MCPsignal"/>
    <property type="match status" value="1"/>
</dbReference>
<dbReference type="InterPro" id="IPR004089">
    <property type="entry name" value="MCPsignal_dom"/>
</dbReference>
<dbReference type="PROSITE" id="PS50111">
    <property type="entry name" value="CHEMOTAXIS_TRANSDUC_2"/>
    <property type="match status" value="1"/>
</dbReference>
<dbReference type="PROSITE" id="PS50885">
    <property type="entry name" value="HAMP"/>
    <property type="match status" value="1"/>
</dbReference>
<name>A0A078MEN3_9BACL</name>
<feature type="transmembrane region" description="Helical" evidence="8">
    <location>
        <begin position="178"/>
        <end position="200"/>
    </location>
</feature>
<dbReference type="Pfam" id="PF12729">
    <property type="entry name" value="4HB_MCP_1"/>
    <property type="match status" value="1"/>
</dbReference>
<evidence type="ECO:0000256" key="1">
    <source>
        <dbReference type="ARBA" id="ARBA00004236"/>
    </source>
</evidence>
<dbReference type="InterPro" id="IPR003660">
    <property type="entry name" value="HAMP_dom"/>
</dbReference>
<dbReference type="AlphaFoldDB" id="A0A078MEN3"/>
<evidence type="ECO:0000256" key="5">
    <source>
        <dbReference type="ARBA" id="ARBA00029447"/>
    </source>
</evidence>
<keyword evidence="2" id="KW-1003">Cell membrane</keyword>
<evidence type="ECO:0000256" key="8">
    <source>
        <dbReference type="SAM" id="Phobius"/>
    </source>
</evidence>
<evidence type="ECO:0000256" key="4">
    <source>
        <dbReference type="ARBA" id="ARBA00023224"/>
    </source>
</evidence>
<feature type="domain" description="HAMP" evidence="10">
    <location>
        <begin position="202"/>
        <end position="255"/>
    </location>
</feature>
<dbReference type="Gene3D" id="1.10.287.950">
    <property type="entry name" value="Methyl-accepting chemotaxis protein"/>
    <property type="match status" value="1"/>
</dbReference>
<dbReference type="PANTHER" id="PTHR32089:SF112">
    <property type="entry name" value="LYSOZYME-LIKE PROTEIN-RELATED"/>
    <property type="match status" value="1"/>
</dbReference>
<protein>
    <submittedName>
        <fullName evidence="11">Putative methyl-accepting chemotaxis protein YoaH</fullName>
    </submittedName>
</protein>
<accession>A0A078MEN3</accession>
<dbReference type="SMART" id="SM00283">
    <property type="entry name" value="MA"/>
    <property type="match status" value="1"/>
</dbReference>
<evidence type="ECO:0000259" key="10">
    <source>
        <dbReference type="PROSITE" id="PS50885"/>
    </source>
</evidence>
<dbReference type="GO" id="GO:0004888">
    <property type="term" value="F:transmembrane signaling receptor activity"/>
    <property type="evidence" value="ECO:0007669"/>
    <property type="project" value="InterPro"/>
</dbReference>
<feature type="transmembrane region" description="Helical" evidence="8">
    <location>
        <begin position="7"/>
        <end position="29"/>
    </location>
</feature>
<evidence type="ECO:0000256" key="3">
    <source>
        <dbReference type="ARBA" id="ARBA00023136"/>
    </source>
</evidence>
<dbReference type="SUPFAM" id="SSF58104">
    <property type="entry name" value="Methyl-accepting chemotaxis protein (MCP) signaling domain"/>
    <property type="match status" value="1"/>
</dbReference>
<evidence type="ECO:0000313" key="11">
    <source>
        <dbReference type="EMBL" id="CEA04749.1"/>
    </source>
</evidence>
<proteinExistence type="inferred from homology"/>
<evidence type="ECO:0000256" key="7">
    <source>
        <dbReference type="SAM" id="Coils"/>
    </source>
</evidence>
<keyword evidence="8" id="KW-0812">Transmembrane</keyword>
<dbReference type="GO" id="GO:0006935">
    <property type="term" value="P:chemotaxis"/>
    <property type="evidence" value="ECO:0007669"/>
    <property type="project" value="InterPro"/>
</dbReference>
<dbReference type="CDD" id="cd06225">
    <property type="entry name" value="HAMP"/>
    <property type="match status" value="1"/>
</dbReference>
<comment type="similarity">
    <text evidence="5">Belongs to the methyl-accepting chemotaxis (MCP) protein family.</text>
</comment>
<evidence type="ECO:0000256" key="2">
    <source>
        <dbReference type="ARBA" id="ARBA00022475"/>
    </source>
</evidence>